<keyword evidence="6" id="KW-0695">RNA-directed DNA polymerase</keyword>
<evidence type="ECO:0000256" key="3">
    <source>
        <dbReference type="ARBA" id="ARBA00022722"/>
    </source>
</evidence>
<organism evidence="8 9">
    <name type="scientific">Hepatospora eriocheir</name>
    <dbReference type="NCBI Taxonomy" id="1081669"/>
    <lineage>
        <taxon>Eukaryota</taxon>
        <taxon>Fungi</taxon>
        <taxon>Fungi incertae sedis</taxon>
        <taxon>Microsporidia</taxon>
        <taxon>Hepatosporidae</taxon>
        <taxon>Hepatospora</taxon>
    </lineage>
</organism>
<dbReference type="InterPro" id="IPR041373">
    <property type="entry name" value="RT_RNaseH"/>
</dbReference>
<accession>A0A1X0QFB7</accession>
<feature type="domain" description="Reverse transcriptase RNase H-like" evidence="7">
    <location>
        <begin position="12"/>
        <end position="108"/>
    </location>
</feature>
<dbReference type="AlphaFoldDB" id="A0A1X0QFB7"/>
<protein>
    <submittedName>
        <fullName evidence="8">POL3</fullName>
    </submittedName>
</protein>
<dbReference type="SUPFAM" id="SSF56672">
    <property type="entry name" value="DNA/RNA polymerases"/>
    <property type="match status" value="1"/>
</dbReference>
<keyword evidence="2" id="KW-0548">Nucleotidyltransferase</keyword>
<dbReference type="CDD" id="cd09274">
    <property type="entry name" value="RNase_HI_RT_Ty3"/>
    <property type="match status" value="1"/>
</dbReference>
<dbReference type="InterPro" id="IPR050951">
    <property type="entry name" value="Retrovirus_Pol_polyprotein"/>
</dbReference>
<keyword evidence="1" id="KW-0808">Transferase</keyword>
<reference evidence="8 9" key="1">
    <citation type="journal article" date="2017" name="Environ. Microbiol.">
        <title>Decay of the glycolytic pathway and adaptation to intranuclear parasitism within Enterocytozoonidae microsporidia.</title>
        <authorList>
            <person name="Wiredu Boakye D."/>
            <person name="Jaroenlak P."/>
            <person name="Prachumwat A."/>
            <person name="Williams T.A."/>
            <person name="Bateman K.S."/>
            <person name="Itsathitphaisarn O."/>
            <person name="Sritunyalucksana K."/>
            <person name="Paszkiewicz K.H."/>
            <person name="Moore K.A."/>
            <person name="Stentiford G.D."/>
            <person name="Williams B.A."/>
        </authorList>
    </citation>
    <scope>NUCLEOTIDE SEQUENCE [LARGE SCALE GENOMIC DNA]</scope>
    <source>
        <strain evidence="9">canceri</strain>
    </source>
</reference>
<evidence type="ECO:0000256" key="2">
    <source>
        <dbReference type="ARBA" id="ARBA00022695"/>
    </source>
</evidence>
<dbReference type="EMBL" id="LTAI01000764">
    <property type="protein sequence ID" value="ORD98355.1"/>
    <property type="molecule type" value="Genomic_DNA"/>
</dbReference>
<evidence type="ECO:0000259" key="7">
    <source>
        <dbReference type="Pfam" id="PF17917"/>
    </source>
</evidence>
<sequence>MEKQTLLYHPNYSLPFELRTDASNVAISTILTQNNKLVGIYFKKLFESELKYSTVEKEFLAILRGLQKFRNIVLLSHVKIFSDSRNLTFTGKLTGPRVQKWKLLMEEYDYNILHVFGINNTKPD</sequence>
<dbReference type="GO" id="GO:0016787">
    <property type="term" value="F:hydrolase activity"/>
    <property type="evidence" value="ECO:0007669"/>
    <property type="project" value="UniProtKB-KW"/>
</dbReference>
<keyword evidence="4" id="KW-0255">Endonuclease</keyword>
<dbReference type="PANTHER" id="PTHR37984:SF5">
    <property type="entry name" value="PROTEIN NYNRIN-LIKE"/>
    <property type="match status" value="1"/>
</dbReference>
<evidence type="ECO:0000313" key="9">
    <source>
        <dbReference type="Proteomes" id="UP000192501"/>
    </source>
</evidence>
<proteinExistence type="predicted"/>
<dbReference type="GO" id="GO:0003964">
    <property type="term" value="F:RNA-directed DNA polymerase activity"/>
    <property type="evidence" value="ECO:0007669"/>
    <property type="project" value="UniProtKB-KW"/>
</dbReference>
<dbReference type="GO" id="GO:0004519">
    <property type="term" value="F:endonuclease activity"/>
    <property type="evidence" value="ECO:0007669"/>
    <property type="project" value="UniProtKB-KW"/>
</dbReference>
<evidence type="ECO:0000256" key="5">
    <source>
        <dbReference type="ARBA" id="ARBA00022801"/>
    </source>
</evidence>
<keyword evidence="3" id="KW-0540">Nuclease</keyword>
<comment type="caution">
    <text evidence="8">The sequence shown here is derived from an EMBL/GenBank/DDBJ whole genome shotgun (WGS) entry which is preliminary data.</text>
</comment>
<evidence type="ECO:0000313" key="8">
    <source>
        <dbReference type="EMBL" id="ORD98355.1"/>
    </source>
</evidence>
<evidence type="ECO:0000256" key="6">
    <source>
        <dbReference type="ARBA" id="ARBA00022918"/>
    </source>
</evidence>
<dbReference type="InterPro" id="IPR043502">
    <property type="entry name" value="DNA/RNA_pol_sf"/>
</dbReference>
<dbReference type="PANTHER" id="PTHR37984">
    <property type="entry name" value="PROTEIN CBG26694"/>
    <property type="match status" value="1"/>
</dbReference>
<dbReference type="Pfam" id="PF17917">
    <property type="entry name" value="RT_RNaseH"/>
    <property type="match status" value="1"/>
</dbReference>
<dbReference type="VEuPathDB" id="MicrosporidiaDB:A0H76_2651"/>
<evidence type="ECO:0000256" key="4">
    <source>
        <dbReference type="ARBA" id="ARBA00022759"/>
    </source>
</evidence>
<evidence type="ECO:0000256" key="1">
    <source>
        <dbReference type="ARBA" id="ARBA00022679"/>
    </source>
</evidence>
<name>A0A1X0QFB7_9MICR</name>
<keyword evidence="5" id="KW-0378">Hydrolase</keyword>
<gene>
    <name evidence="8" type="primary">POL3</name>
    <name evidence="8" type="ORF">A0H76_2651</name>
</gene>
<dbReference type="Proteomes" id="UP000192501">
    <property type="component" value="Unassembled WGS sequence"/>
</dbReference>
<dbReference type="VEuPathDB" id="MicrosporidiaDB:HERIO_1089"/>